<dbReference type="Proteomes" id="UP000053372">
    <property type="component" value="Unassembled WGS sequence"/>
</dbReference>
<dbReference type="EMBL" id="LMTZ01000085">
    <property type="protein sequence ID" value="KST67764.1"/>
    <property type="molecule type" value="Genomic_DNA"/>
</dbReference>
<dbReference type="OrthoDB" id="1495225at2"/>
<organism evidence="1 2">
    <name type="scientific">Mastigocoleus testarum BC008</name>
    <dbReference type="NCBI Taxonomy" id="371196"/>
    <lineage>
        <taxon>Bacteria</taxon>
        <taxon>Bacillati</taxon>
        <taxon>Cyanobacteriota</taxon>
        <taxon>Cyanophyceae</taxon>
        <taxon>Nostocales</taxon>
        <taxon>Hapalosiphonaceae</taxon>
        <taxon>Mastigocoleus</taxon>
    </lineage>
</organism>
<dbReference type="InterPro" id="IPR041881">
    <property type="entry name" value="PqqD_sf"/>
</dbReference>
<gene>
    <name evidence="1" type="ORF">BC008_44265</name>
</gene>
<protein>
    <submittedName>
        <fullName evidence="1">Thymidylate synthase</fullName>
    </submittedName>
</protein>
<comment type="caution">
    <text evidence="1">The sequence shown here is derived from an EMBL/GenBank/DDBJ whole genome shotgun (WGS) entry which is preliminary data.</text>
</comment>
<dbReference type="Pfam" id="PF05402">
    <property type="entry name" value="PqqD"/>
    <property type="match status" value="1"/>
</dbReference>
<name>A0A0V7ZSX0_9CYAN</name>
<evidence type="ECO:0000313" key="1">
    <source>
        <dbReference type="EMBL" id="KST67764.1"/>
    </source>
</evidence>
<dbReference type="InterPro" id="IPR008792">
    <property type="entry name" value="PQQD"/>
</dbReference>
<keyword evidence="2" id="KW-1185">Reference proteome</keyword>
<dbReference type="Gene3D" id="1.10.10.1150">
    <property type="entry name" value="Coenzyme PQQ synthesis protein D (PqqD)"/>
    <property type="match status" value="1"/>
</dbReference>
<accession>A0A0V7ZSX0</accession>
<sequence length="108" mass="12067">MKVKSMNLNKQNSLIDDSSIVSATKEQISSDLGGEAIILNLKSGVYHGLNEVAAKIWNLIQNPKPVGDVRTILLEEYEVDFQQCDRDLKELLQELTKVGLIEINNQQA</sequence>
<dbReference type="AlphaFoldDB" id="A0A0V7ZSX0"/>
<evidence type="ECO:0000313" key="2">
    <source>
        <dbReference type="Proteomes" id="UP000053372"/>
    </source>
</evidence>
<proteinExistence type="predicted"/>
<reference evidence="1 2" key="1">
    <citation type="journal article" date="2015" name="Genome Announc.">
        <title>Draft Genome of the Euendolithic (true boring) Cyanobacterium Mastigocoleus testarum strain BC008.</title>
        <authorList>
            <person name="Guida B.S."/>
            <person name="Garcia-Pichel F."/>
        </authorList>
    </citation>
    <scope>NUCLEOTIDE SEQUENCE [LARGE SCALE GENOMIC DNA]</scope>
    <source>
        <strain evidence="1 2">BC008</strain>
    </source>
</reference>